<dbReference type="HOGENOM" id="CLU_1544571_0_0_9"/>
<dbReference type="KEGG" id="bmeg:BG04_5415"/>
<organism evidence="1 2">
    <name type="scientific">Priestia megaterium (strain ATCC 14581 / DSM 32 / CCUG 1817 / JCM 2506 / NBRC 15308 / NCIMB 9376 / NCTC 10342 / NRRL B-14308 / VKM B-512 / Ford 19)</name>
    <name type="common">Bacillus megaterium</name>
    <dbReference type="NCBI Taxonomy" id="1348623"/>
    <lineage>
        <taxon>Bacteria</taxon>
        <taxon>Bacillati</taxon>
        <taxon>Bacillota</taxon>
        <taxon>Bacilli</taxon>
        <taxon>Bacillales</taxon>
        <taxon>Bacillaceae</taxon>
        <taxon>Priestia</taxon>
    </lineage>
</organism>
<evidence type="ECO:0000313" key="1">
    <source>
        <dbReference type="EMBL" id="AJI24355.1"/>
    </source>
</evidence>
<dbReference type="AlphaFoldDB" id="A0A0B6AHI4"/>
<dbReference type="Proteomes" id="UP000031829">
    <property type="component" value="Chromosome"/>
</dbReference>
<gene>
    <name evidence="1" type="ORF">BG04_5415</name>
</gene>
<name>A0A0B6AHI4_PRIM2</name>
<dbReference type="GeneID" id="93643361"/>
<reference evidence="1 2" key="1">
    <citation type="journal article" date="2015" name="Genome Announc.">
        <title>Complete genome sequences for 35 biothreat assay-relevant bacillus species.</title>
        <authorList>
            <person name="Johnson S.L."/>
            <person name="Daligault H.E."/>
            <person name="Davenport K.W."/>
            <person name="Jaissle J."/>
            <person name="Frey K.G."/>
            <person name="Ladner J.T."/>
            <person name="Broomall S.M."/>
            <person name="Bishop-Lilly K.A."/>
            <person name="Bruce D.C."/>
            <person name="Gibbons H.S."/>
            <person name="Coyne S.R."/>
            <person name="Lo C.C."/>
            <person name="Meincke L."/>
            <person name="Munk A.C."/>
            <person name="Koroleva G.I."/>
            <person name="Rosenzweig C.N."/>
            <person name="Palacios G.F."/>
            <person name="Redden C.L."/>
            <person name="Minogue T.D."/>
            <person name="Chain P.S."/>
        </authorList>
    </citation>
    <scope>NUCLEOTIDE SEQUENCE [LARGE SCALE GENOMIC DNA]</scope>
    <source>
        <strain evidence="2">ATCC 14581 / DSM 32 / JCM 2506 / NBRC 15308 / NCIMB 9376 / NCTC 10342 / NRRL B-14308 / VKM B-512</strain>
    </source>
</reference>
<proteinExistence type="predicted"/>
<dbReference type="EMBL" id="CP009920">
    <property type="protein sequence ID" value="AJI24355.1"/>
    <property type="molecule type" value="Genomic_DNA"/>
</dbReference>
<dbReference type="RefSeq" id="WP_034651004.1">
    <property type="nucleotide sequence ID" value="NZ_BCVB01000011.1"/>
</dbReference>
<sequence length="173" mass="20243">MTQLMINNVNFHVDMFEEKMITDANTGEELKRLNFSFSVVGKAAYDKYDAFFEDSYFEVTNMETKETLTLKNISHSTFYQSPEITDHTNIVFRVKLQQEPVKAKEQVKNEQPTESTVNEMLLSRIKFKALVEILEEKGLLTEKELYTKIEEVAERDFDILRDELSHSKKEVKA</sequence>
<accession>A0A0B6AHI4</accession>
<evidence type="ECO:0000313" key="2">
    <source>
        <dbReference type="Proteomes" id="UP000031829"/>
    </source>
</evidence>
<protein>
    <submittedName>
        <fullName evidence="1">Uncharacterized protein</fullName>
    </submittedName>
</protein>